<dbReference type="AlphaFoldDB" id="A0AAN6VFK0"/>
<organism evidence="2 3">
    <name type="scientific">Chaetomidium leptoderma</name>
    <dbReference type="NCBI Taxonomy" id="669021"/>
    <lineage>
        <taxon>Eukaryota</taxon>
        <taxon>Fungi</taxon>
        <taxon>Dikarya</taxon>
        <taxon>Ascomycota</taxon>
        <taxon>Pezizomycotina</taxon>
        <taxon>Sordariomycetes</taxon>
        <taxon>Sordariomycetidae</taxon>
        <taxon>Sordariales</taxon>
        <taxon>Chaetomiaceae</taxon>
        <taxon>Chaetomidium</taxon>
    </lineage>
</organism>
<feature type="compositionally biased region" description="Acidic residues" evidence="1">
    <location>
        <begin position="529"/>
        <end position="539"/>
    </location>
</feature>
<name>A0AAN6VFK0_9PEZI</name>
<evidence type="ECO:0000313" key="3">
    <source>
        <dbReference type="Proteomes" id="UP001302745"/>
    </source>
</evidence>
<feature type="compositionally biased region" description="Acidic residues" evidence="1">
    <location>
        <begin position="603"/>
        <end position="621"/>
    </location>
</feature>
<reference evidence="2" key="1">
    <citation type="journal article" date="2023" name="Mol. Phylogenet. Evol.">
        <title>Genome-scale phylogeny and comparative genomics of the fungal order Sordariales.</title>
        <authorList>
            <person name="Hensen N."/>
            <person name="Bonometti L."/>
            <person name="Westerberg I."/>
            <person name="Brannstrom I.O."/>
            <person name="Guillou S."/>
            <person name="Cros-Aarteil S."/>
            <person name="Calhoun S."/>
            <person name="Haridas S."/>
            <person name="Kuo A."/>
            <person name="Mondo S."/>
            <person name="Pangilinan J."/>
            <person name="Riley R."/>
            <person name="LaButti K."/>
            <person name="Andreopoulos B."/>
            <person name="Lipzen A."/>
            <person name="Chen C."/>
            <person name="Yan M."/>
            <person name="Daum C."/>
            <person name="Ng V."/>
            <person name="Clum A."/>
            <person name="Steindorff A."/>
            <person name="Ohm R.A."/>
            <person name="Martin F."/>
            <person name="Silar P."/>
            <person name="Natvig D.O."/>
            <person name="Lalanne C."/>
            <person name="Gautier V."/>
            <person name="Ament-Velasquez S.L."/>
            <person name="Kruys A."/>
            <person name="Hutchinson M.I."/>
            <person name="Powell A.J."/>
            <person name="Barry K."/>
            <person name="Miller A.N."/>
            <person name="Grigoriev I.V."/>
            <person name="Debuchy R."/>
            <person name="Gladieux P."/>
            <person name="Hiltunen Thoren M."/>
            <person name="Johannesson H."/>
        </authorList>
    </citation>
    <scope>NUCLEOTIDE SEQUENCE</scope>
    <source>
        <strain evidence="2">CBS 538.74</strain>
    </source>
</reference>
<feature type="compositionally biased region" description="Low complexity" evidence="1">
    <location>
        <begin position="500"/>
        <end position="514"/>
    </location>
</feature>
<dbReference type="EMBL" id="MU857063">
    <property type="protein sequence ID" value="KAK4150568.1"/>
    <property type="molecule type" value="Genomic_DNA"/>
</dbReference>
<reference evidence="2" key="2">
    <citation type="submission" date="2023-05" db="EMBL/GenBank/DDBJ databases">
        <authorList>
            <consortium name="Lawrence Berkeley National Laboratory"/>
            <person name="Steindorff A."/>
            <person name="Hensen N."/>
            <person name="Bonometti L."/>
            <person name="Westerberg I."/>
            <person name="Brannstrom I.O."/>
            <person name="Guillou S."/>
            <person name="Cros-Aarteil S."/>
            <person name="Calhoun S."/>
            <person name="Haridas S."/>
            <person name="Kuo A."/>
            <person name="Mondo S."/>
            <person name="Pangilinan J."/>
            <person name="Riley R."/>
            <person name="Labutti K."/>
            <person name="Andreopoulos B."/>
            <person name="Lipzen A."/>
            <person name="Chen C."/>
            <person name="Yanf M."/>
            <person name="Daum C."/>
            <person name="Ng V."/>
            <person name="Clum A."/>
            <person name="Ohm R."/>
            <person name="Martin F."/>
            <person name="Silar P."/>
            <person name="Natvig D."/>
            <person name="Lalanne C."/>
            <person name="Gautier V."/>
            <person name="Ament-Velasquez S.L."/>
            <person name="Kruys A."/>
            <person name="Hutchinson M.I."/>
            <person name="Powell A.J."/>
            <person name="Barry K."/>
            <person name="Miller A.N."/>
            <person name="Grigoriev I.V."/>
            <person name="Debuchy R."/>
            <person name="Gladieux P."/>
            <person name="Thoren M.H."/>
            <person name="Johannesson H."/>
        </authorList>
    </citation>
    <scope>NUCLEOTIDE SEQUENCE</scope>
    <source>
        <strain evidence="2">CBS 538.74</strain>
    </source>
</reference>
<dbReference type="Proteomes" id="UP001302745">
    <property type="component" value="Unassembled WGS sequence"/>
</dbReference>
<accession>A0AAN6VFK0</accession>
<proteinExistence type="predicted"/>
<feature type="compositionally biased region" description="Gly residues" evidence="1">
    <location>
        <begin position="637"/>
        <end position="647"/>
    </location>
</feature>
<feature type="region of interest" description="Disordered" evidence="1">
    <location>
        <begin position="487"/>
        <end position="655"/>
    </location>
</feature>
<sequence length="655" mass="72531">MSNNADQEPPCGAVDALSCPNPQCKRREGMLKAEIDRLTEELEPVRVLQKEIAALEARLGGHGKRTKRTWPALLRRHLADPGFGISYARIHQICCMEENMSTKNWFVHPDIKLVAPDDQDRDSEADFDVGHDLALEAAPASDGPQTRRDEKSFPFDKLPWQLQGTILKLILHKRGRIIHCISRLDPFIPPASFPSAEELGEHRSGLKKVFFWGKSECSISSGVDPKDHLAILTVSKRFYFLGVHIFYGLNTFGFSSLGEFGRFAQGTGLPRIARIQHMELLLTGSQRLTAPLDTRGKVPMSRRTYPLSWLVDMYRLKTLVVHINETGWFHTRRKYENPTVKRLLEAKTRGQPNRRMSRSLRCVQGIDYVYQLRGMEWIRFYDVNQAFHGRRNVRHPVQDWSFSEDITNTTTLPKPPTRQQNAELENLEPLFTGENPWTPSADDWKLVKSVFIDTNGRCSYDDLRLRKSNRDADLASYLSVAGTAQVVDISSDSESDTESSDPTSEPSSDPGSDSEGPDSDSDSALGTIFEDDDTSDSDSESSSSSESESESSSESSDDDGAGGGGDDEDDSESDDDDSDSALEDLLAGVSLAEGRDLVSDLSSSDDDDEDESADSDSDDEVVNSSGGGSGKSLKRPLGGGWQKGSPGGKRPRVEV</sequence>
<protein>
    <submittedName>
        <fullName evidence="2">Uncharacterized protein</fullName>
    </submittedName>
</protein>
<gene>
    <name evidence="2" type="ORF">C8A00DRAFT_17931</name>
</gene>
<evidence type="ECO:0000313" key="2">
    <source>
        <dbReference type="EMBL" id="KAK4150568.1"/>
    </source>
</evidence>
<keyword evidence="3" id="KW-1185">Reference proteome</keyword>
<feature type="compositionally biased region" description="Acidic residues" evidence="1">
    <location>
        <begin position="547"/>
        <end position="582"/>
    </location>
</feature>
<comment type="caution">
    <text evidence="2">The sequence shown here is derived from an EMBL/GenBank/DDBJ whole genome shotgun (WGS) entry which is preliminary data.</text>
</comment>
<evidence type="ECO:0000256" key="1">
    <source>
        <dbReference type="SAM" id="MobiDB-lite"/>
    </source>
</evidence>